<dbReference type="Proteomes" id="UP001061958">
    <property type="component" value="Unassembled WGS sequence"/>
</dbReference>
<keyword evidence="2" id="KW-1133">Transmembrane helix</keyword>
<feature type="compositionally biased region" description="Basic residues" evidence="1">
    <location>
        <begin position="102"/>
        <end position="117"/>
    </location>
</feature>
<keyword evidence="2" id="KW-0812">Transmembrane</keyword>
<evidence type="ECO:0000256" key="2">
    <source>
        <dbReference type="SAM" id="Phobius"/>
    </source>
</evidence>
<accession>A0A9C7UME4</accession>
<proteinExistence type="predicted"/>
<dbReference type="EMBL" id="BQMJ01000002">
    <property type="protein sequence ID" value="GJQ08512.1"/>
    <property type="molecule type" value="Genomic_DNA"/>
</dbReference>
<reference evidence="3" key="1">
    <citation type="journal article" date="2022" name="Proc. Natl. Acad. Sci. U.S.A.">
        <title>Life cycle and functional genomics of the unicellular red alga Galdieria for elucidating algal and plant evolution and industrial use.</title>
        <authorList>
            <person name="Hirooka S."/>
            <person name="Itabashi T."/>
            <person name="Ichinose T.M."/>
            <person name="Onuma R."/>
            <person name="Fujiwara T."/>
            <person name="Yamashita S."/>
            <person name="Jong L.W."/>
            <person name="Tomita R."/>
            <person name="Iwane A.H."/>
            <person name="Miyagishima S.Y."/>
        </authorList>
    </citation>
    <scope>NUCLEOTIDE SEQUENCE</scope>
    <source>
        <strain evidence="3">NBRC 102759</strain>
    </source>
</reference>
<comment type="caution">
    <text evidence="3">The sequence shown here is derived from an EMBL/GenBank/DDBJ whole genome shotgun (WGS) entry which is preliminary data.</text>
</comment>
<dbReference type="AlphaFoldDB" id="A0A9C7UME4"/>
<protein>
    <submittedName>
        <fullName evidence="3">Uncharacterized protein</fullName>
    </submittedName>
</protein>
<feature type="transmembrane region" description="Helical" evidence="2">
    <location>
        <begin position="187"/>
        <end position="205"/>
    </location>
</feature>
<evidence type="ECO:0000313" key="3">
    <source>
        <dbReference type="EMBL" id="GJQ08512.1"/>
    </source>
</evidence>
<feature type="region of interest" description="Disordered" evidence="1">
    <location>
        <begin position="67"/>
        <end position="145"/>
    </location>
</feature>
<sequence length="217" mass="24426">MQVVCLGFVSANLKVSQRDRVADQRRRRGAKICPCRPRFLGFRKRQQLIDYGTTGHLLLLVSMQEETSESQSIPNKATSASEEKKDSQSISSRGSADVGKKGSSKKKSTTKRRRMRKKQEQLPDTEVVTVPISRKPNPPSGADYWMDPKDVVVAQDKKQVPSPPTDLSSDMKGKLKTEIVSPYRQNWILFLIGAVVLLTLAYRFLPADQIFDHIPDL</sequence>
<evidence type="ECO:0000313" key="4">
    <source>
        <dbReference type="Proteomes" id="UP001061958"/>
    </source>
</evidence>
<gene>
    <name evidence="3" type="ORF">GpartN1_g303.t1</name>
</gene>
<keyword evidence="2" id="KW-0472">Membrane</keyword>
<reference evidence="3" key="2">
    <citation type="submission" date="2022-01" db="EMBL/GenBank/DDBJ databases">
        <authorList>
            <person name="Hirooka S."/>
            <person name="Miyagishima S.Y."/>
        </authorList>
    </citation>
    <scope>NUCLEOTIDE SEQUENCE</scope>
    <source>
        <strain evidence="3">NBRC 102759</strain>
    </source>
</reference>
<feature type="compositionally biased region" description="Polar residues" evidence="1">
    <location>
        <begin position="69"/>
        <end position="80"/>
    </location>
</feature>
<organism evidence="3 4">
    <name type="scientific">Galdieria partita</name>
    <dbReference type="NCBI Taxonomy" id="83374"/>
    <lineage>
        <taxon>Eukaryota</taxon>
        <taxon>Rhodophyta</taxon>
        <taxon>Bangiophyceae</taxon>
        <taxon>Galdieriales</taxon>
        <taxon>Galdieriaceae</taxon>
        <taxon>Galdieria</taxon>
    </lineage>
</organism>
<dbReference type="OrthoDB" id="48363at2759"/>
<evidence type="ECO:0000256" key="1">
    <source>
        <dbReference type="SAM" id="MobiDB-lite"/>
    </source>
</evidence>
<name>A0A9C7UME4_9RHOD</name>
<keyword evidence="4" id="KW-1185">Reference proteome</keyword>